<dbReference type="EMBL" id="LR798349">
    <property type="protein sequence ID" value="CAB5226150.1"/>
    <property type="molecule type" value="Genomic_DNA"/>
</dbReference>
<name>A0A6J7X5P5_9CAUD</name>
<gene>
    <name evidence="1" type="ORF">UFOVP754_56</name>
</gene>
<accession>A0A6J7X5P5</accession>
<protein>
    <submittedName>
        <fullName evidence="1">Uncharacterized protein</fullName>
    </submittedName>
</protein>
<reference evidence="1" key="1">
    <citation type="submission" date="2020-05" db="EMBL/GenBank/DDBJ databases">
        <authorList>
            <person name="Chiriac C."/>
            <person name="Salcher M."/>
            <person name="Ghai R."/>
            <person name="Kavagutti S V."/>
        </authorList>
    </citation>
    <scope>NUCLEOTIDE SEQUENCE</scope>
</reference>
<evidence type="ECO:0000313" key="1">
    <source>
        <dbReference type="EMBL" id="CAB5226150.1"/>
    </source>
</evidence>
<sequence>MRLYLNDTEVMLDPDETVVLSKAANDIGQFQKSKGEYSNSLRVLRAPEMDAFFGFPSELTGTFETVYQRFKADIETGGADVLRDGFAFVEEVNETHYTIQVLSGNFDLYNRISGKELQDLNLRDLDHRYTAANVNARRNATTGICYPDINYGNQWDGGSGTSHQNFDKWRPAVYVRTLVERIIEQAGFTVNGDSPLFDIEEFNEMILPQCGAFKRSSKPDRGNWKLKFLADASPGLNAAWYVSYDNSVANDYFPWFDFSSGLSVKSLCDYPFGRYRATIKINVLTTGTLTITVPVYTSGANTYNFTTTGSHTIDLDVYGFTTTLGGLTFADRLKFQGTAVFSYQDFELAFTCERFIEPTADLPDARPELFRVADNSIAINSVLSVDLRTVEARGLMPKMKQSELLKYVYASFGVIQTISEDGEVTLSLINQVPINPQQELDIDLSERPIFKPYFGDFAQENQFNYQSDNKDPDIAPNPTLGRGIIRCDYKALDASNEAYEAPFAPASAKEAFDTHKVFMCSIPIDDDLTPKVIRGRLTTTGNKVTLDGYGVPASWIATSWEGLSYSDLIPNHYGRMLESLRLPMMVECKLRLDFTKYKDFDFTRPLYNSKLNALFWVNEIEEFNPELPTSTTFKLIVIR</sequence>
<organism evidence="1">
    <name type="scientific">uncultured Caudovirales phage</name>
    <dbReference type="NCBI Taxonomy" id="2100421"/>
    <lineage>
        <taxon>Viruses</taxon>
        <taxon>Duplodnaviria</taxon>
        <taxon>Heunggongvirae</taxon>
        <taxon>Uroviricota</taxon>
        <taxon>Caudoviricetes</taxon>
        <taxon>Peduoviridae</taxon>
        <taxon>Maltschvirus</taxon>
        <taxon>Maltschvirus maltsch</taxon>
    </lineage>
</organism>
<proteinExistence type="predicted"/>